<dbReference type="Gene3D" id="3.40.30.10">
    <property type="entry name" value="Glutaredoxin"/>
    <property type="match status" value="1"/>
</dbReference>
<comment type="subcellular location">
    <subcellularLocation>
        <location evidence="1 7">Periplasm</location>
    </subcellularLocation>
</comment>
<dbReference type="PROSITE" id="PS00194">
    <property type="entry name" value="THIOREDOXIN_1"/>
    <property type="match status" value="1"/>
</dbReference>
<dbReference type="EMBL" id="BLXO01000003">
    <property type="protein sequence ID" value="GFN46140.1"/>
    <property type="molecule type" value="Genomic_DNA"/>
</dbReference>
<dbReference type="SUPFAM" id="SSF52833">
    <property type="entry name" value="Thioredoxin-like"/>
    <property type="match status" value="1"/>
</dbReference>
<keyword evidence="5 7" id="KW-1015">Disulfide bond</keyword>
<gene>
    <name evidence="11" type="primary">dsbA</name>
    <name evidence="11" type="ORF">RINTU1_15820</name>
</gene>
<dbReference type="Proteomes" id="UP000504714">
    <property type="component" value="Unassembled WGS sequence"/>
</dbReference>
<dbReference type="AlphaFoldDB" id="A0A6L2ZNZ9"/>
<dbReference type="PANTHER" id="PTHR35891:SF2">
    <property type="entry name" value="THIOL:DISULFIDE INTERCHANGE PROTEIN DSBA"/>
    <property type="match status" value="1"/>
</dbReference>
<evidence type="ECO:0000256" key="2">
    <source>
        <dbReference type="ARBA" id="ARBA00005791"/>
    </source>
</evidence>
<keyword evidence="6" id="KW-0676">Redox-active center</keyword>
<dbReference type="GO" id="GO:0015036">
    <property type="term" value="F:disulfide oxidoreductase activity"/>
    <property type="evidence" value="ECO:0007669"/>
    <property type="project" value="UniProtKB-ARBA"/>
</dbReference>
<evidence type="ECO:0000256" key="9">
    <source>
        <dbReference type="SAM" id="SignalP"/>
    </source>
</evidence>
<feature type="disulfide bond" description="Redox-active" evidence="8">
    <location>
        <begin position="50"/>
        <end position="53"/>
    </location>
</feature>
<name>A0A6L2ZNZ9_9ENTR</name>
<evidence type="ECO:0000256" key="3">
    <source>
        <dbReference type="ARBA" id="ARBA00022729"/>
    </source>
</evidence>
<evidence type="ECO:0000313" key="12">
    <source>
        <dbReference type="Proteomes" id="UP000504714"/>
    </source>
</evidence>
<dbReference type="InterPro" id="IPR017937">
    <property type="entry name" value="Thioredoxin_CS"/>
</dbReference>
<dbReference type="CDD" id="cd03019">
    <property type="entry name" value="DsbA_DsbA"/>
    <property type="match status" value="1"/>
</dbReference>
<dbReference type="InterPro" id="IPR050824">
    <property type="entry name" value="Thiol_disulfide_DsbA"/>
</dbReference>
<dbReference type="InterPro" id="IPR013766">
    <property type="entry name" value="Thioredoxin_domain"/>
</dbReference>
<dbReference type="PROSITE" id="PS51352">
    <property type="entry name" value="THIOREDOXIN_2"/>
    <property type="match status" value="1"/>
</dbReference>
<dbReference type="InterPro" id="IPR001853">
    <property type="entry name" value="DSBA-like_thioredoxin_dom"/>
</dbReference>
<dbReference type="InterPro" id="IPR023205">
    <property type="entry name" value="DsbA/DsbL"/>
</dbReference>
<evidence type="ECO:0000256" key="5">
    <source>
        <dbReference type="ARBA" id="ARBA00023157"/>
    </source>
</evidence>
<evidence type="ECO:0000256" key="1">
    <source>
        <dbReference type="ARBA" id="ARBA00004418"/>
    </source>
</evidence>
<sequence length="212" mass="24063">MKKMGLFLMGLSMAFMVSATSFKEGKQYESLKEPVFGDQQEVAEFFSFYCGHCYVFDKDLQVSQQIKKVVPEGVKIEQYHVEFLGPWGKELTKTWLIAQNLEVADKIKPLLFEAVQTEKKLETKDAKAVKAVIGEIFAKVGKKAEYDKAQESFDLKSLLKQQEEMAEKLKVNGVPAVYVNGKYKIKSEGIDTTSKAAYAKEYVEVVKFLLNQ</sequence>
<comment type="similarity">
    <text evidence="2">Belongs to the thioredoxin family. DsbA subfamily.</text>
</comment>
<evidence type="ECO:0000256" key="4">
    <source>
        <dbReference type="ARBA" id="ARBA00022764"/>
    </source>
</evidence>
<dbReference type="GO" id="GO:0042597">
    <property type="term" value="C:periplasmic space"/>
    <property type="evidence" value="ECO:0007669"/>
    <property type="project" value="UniProtKB-SubCell"/>
</dbReference>
<reference evidence="11 12" key="1">
    <citation type="submission" date="2020-06" db="EMBL/GenBank/DDBJ databases">
        <title>The genome sequence of Candidatus Regiella insecticola strain Tut.</title>
        <authorList>
            <person name="Nikoh N."/>
            <person name="Tsuchida T."/>
            <person name="Koga R."/>
            <person name="Oshima K."/>
            <person name="Hattori M."/>
            <person name="Fukatsu T."/>
        </authorList>
    </citation>
    <scope>NUCLEOTIDE SEQUENCE [LARGE SCALE GENOMIC DNA]</scope>
    <source>
        <strain evidence="11 12">Tut</strain>
    </source>
</reference>
<dbReference type="InterPro" id="IPR036249">
    <property type="entry name" value="Thioredoxin-like_sf"/>
</dbReference>
<proteinExistence type="inferred from homology"/>
<dbReference type="Pfam" id="PF01323">
    <property type="entry name" value="DSBA"/>
    <property type="match status" value="1"/>
</dbReference>
<evidence type="ECO:0000256" key="6">
    <source>
        <dbReference type="ARBA" id="ARBA00023284"/>
    </source>
</evidence>
<keyword evidence="3 9" id="KW-0732">Signal</keyword>
<keyword evidence="4 7" id="KW-0574">Periplasm</keyword>
<organism evidence="11 12">
    <name type="scientific">Candidatus Regiella insecticola</name>
    <dbReference type="NCBI Taxonomy" id="138073"/>
    <lineage>
        <taxon>Bacteria</taxon>
        <taxon>Pseudomonadati</taxon>
        <taxon>Pseudomonadota</taxon>
        <taxon>Gammaproteobacteria</taxon>
        <taxon>Enterobacterales</taxon>
        <taxon>Enterobacteriaceae</taxon>
        <taxon>aphid secondary symbionts</taxon>
        <taxon>Candidatus Regiella</taxon>
    </lineage>
</organism>
<dbReference type="PANTHER" id="PTHR35891">
    <property type="entry name" value="THIOL:DISULFIDE INTERCHANGE PROTEIN DSBA"/>
    <property type="match status" value="1"/>
</dbReference>
<comment type="caution">
    <text evidence="11">The sequence shown here is derived from an EMBL/GenBank/DDBJ whole genome shotgun (WGS) entry which is preliminary data.</text>
</comment>
<evidence type="ECO:0000313" key="11">
    <source>
        <dbReference type="EMBL" id="GFN46140.1"/>
    </source>
</evidence>
<feature type="signal peptide" evidence="9">
    <location>
        <begin position="1"/>
        <end position="19"/>
    </location>
</feature>
<feature type="chain" id="PRO_5026759645" description="Thiol:disulfide interchange protein" evidence="9">
    <location>
        <begin position="20"/>
        <end position="212"/>
    </location>
</feature>
<evidence type="ECO:0000259" key="10">
    <source>
        <dbReference type="PROSITE" id="PS51352"/>
    </source>
</evidence>
<protein>
    <recommendedName>
        <fullName evidence="7">Thiol:disulfide interchange protein</fullName>
    </recommendedName>
</protein>
<accession>A0A6L2ZNZ9</accession>
<dbReference type="RefSeq" id="WP_176487877.1">
    <property type="nucleotide sequence ID" value="NZ_BLXO01000003.1"/>
</dbReference>
<dbReference type="PIRSF" id="PIRSF001488">
    <property type="entry name" value="Tdi_protein"/>
    <property type="match status" value="1"/>
</dbReference>
<evidence type="ECO:0000256" key="7">
    <source>
        <dbReference type="PIRNR" id="PIRNR001488"/>
    </source>
</evidence>
<evidence type="ECO:0000256" key="8">
    <source>
        <dbReference type="PIRSR" id="PIRSR001488-1"/>
    </source>
</evidence>
<feature type="domain" description="Thioredoxin" evidence="10">
    <location>
        <begin position="8"/>
        <end position="164"/>
    </location>
</feature>